<organism evidence="1 2">
    <name type="scientific">Pseudanabaena biceps PCC 7429</name>
    <dbReference type="NCBI Taxonomy" id="927668"/>
    <lineage>
        <taxon>Bacteria</taxon>
        <taxon>Bacillati</taxon>
        <taxon>Cyanobacteriota</taxon>
        <taxon>Cyanophyceae</taxon>
        <taxon>Pseudanabaenales</taxon>
        <taxon>Pseudanabaenaceae</taxon>
        <taxon>Pseudanabaena</taxon>
    </lineage>
</organism>
<accession>L8N0V7</accession>
<dbReference type="EMBL" id="ALWB01000079">
    <property type="protein sequence ID" value="ELS32709.1"/>
    <property type="molecule type" value="Genomic_DNA"/>
</dbReference>
<keyword evidence="2" id="KW-1185">Reference proteome</keyword>
<dbReference type="Proteomes" id="UP000011201">
    <property type="component" value="Unassembled WGS sequence"/>
</dbReference>
<dbReference type="AlphaFoldDB" id="L8N0V7"/>
<gene>
    <name evidence="1" type="ORF">Pse7429DRAFT_2196</name>
</gene>
<name>L8N0V7_9CYAN</name>
<proteinExistence type="predicted"/>
<sequence length="57" mass="6566">MLILKCIRYSKSLPQKASRLSDGKSRFYSEDFIRKTFHNNVLVKQSDRLLVGGAFAM</sequence>
<comment type="caution">
    <text evidence="1">The sequence shown here is derived from an EMBL/GenBank/DDBJ whole genome shotgun (WGS) entry which is preliminary data.</text>
</comment>
<evidence type="ECO:0000313" key="2">
    <source>
        <dbReference type="Proteomes" id="UP000011201"/>
    </source>
</evidence>
<evidence type="ECO:0000313" key="1">
    <source>
        <dbReference type="EMBL" id="ELS32709.1"/>
    </source>
</evidence>
<reference evidence="1 2" key="1">
    <citation type="journal article" date="2013" name="Proc. Natl. Acad. Sci. U.S.A.">
        <title>Improving the coverage of the cyanobacterial phylum using diversity-driven genome sequencing.</title>
        <authorList>
            <person name="Shih P.M."/>
            <person name="Wu D."/>
            <person name="Latifi A."/>
            <person name="Axen S.D."/>
            <person name="Fewer D.P."/>
            <person name="Talla E."/>
            <person name="Calteau A."/>
            <person name="Cai F."/>
            <person name="Tandeau de Marsac N."/>
            <person name="Rippka R."/>
            <person name="Herdman M."/>
            <person name="Sivonen K."/>
            <person name="Coursin T."/>
            <person name="Laurent T."/>
            <person name="Goodwin L."/>
            <person name="Nolan M."/>
            <person name="Davenport K.W."/>
            <person name="Han C.S."/>
            <person name="Rubin E.M."/>
            <person name="Eisen J.A."/>
            <person name="Woyke T."/>
            <person name="Gugger M."/>
            <person name="Kerfeld C.A."/>
        </authorList>
    </citation>
    <scope>NUCLEOTIDE SEQUENCE [LARGE SCALE GENOMIC DNA]</scope>
    <source>
        <strain evidence="1 2">PCC 7429</strain>
    </source>
</reference>
<protein>
    <submittedName>
        <fullName evidence="1">Uncharacterized protein</fullName>
    </submittedName>
</protein>